<organism evidence="1">
    <name type="scientific">Cucumis melo</name>
    <name type="common">Muskmelon</name>
    <dbReference type="NCBI Taxonomy" id="3656"/>
    <lineage>
        <taxon>Eukaryota</taxon>
        <taxon>Viridiplantae</taxon>
        <taxon>Streptophyta</taxon>
        <taxon>Embryophyta</taxon>
        <taxon>Tracheophyta</taxon>
        <taxon>Spermatophyta</taxon>
        <taxon>Magnoliopsida</taxon>
        <taxon>eudicotyledons</taxon>
        <taxon>Gunneridae</taxon>
        <taxon>Pentapetalae</taxon>
        <taxon>rosids</taxon>
        <taxon>fabids</taxon>
        <taxon>Cucurbitales</taxon>
        <taxon>Cucurbitaceae</taxon>
        <taxon>Benincaseae</taxon>
        <taxon>Cucumis</taxon>
    </lineage>
</organism>
<sequence>MLSFSSSFDEIDAIEFIEDLNNNVGGSSSMDDNSGREYIEVIKGNLQKLCFTLFPKTLRNEMKIWEISLDNKEKDIENRHNAWSRLNKVTQQTIDVVFVSDMLKSTYNKIKITLGLMARNYKEWDDNNLTKMQWWHFKAK</sequence>
<protein>
    <submittedName>
        <fullName evidence="1">Uncharacterized protein</fullName>
    </submittedName>
</protein>
<reference evidence="1" key="1">
    <citation type="submission" date="2023-03" db="UniProtKB">
        <authorList>
            <consortium name="EnsemblPlants"/>
        </authorList>
    </citation>
    <scope>IDENTIFICATION</scope>
</reference>
<dbReference type="Gramene" id="MELO3C030116.2.1">
    <property type="protein sequence ID" value="MELO3C030116.2.1"/>
    <property type="gene ID" value="MELO3C030116.2"/>
</dbReference>
<dbReference type="EnsemblPlants" id="MELO3C030116.2.1">
    <property type="protein sequence ID" value="MELO3C030116.2.1"/>
    <property type="gene ID" value="MELO3C030116.2"/>
</dbReference>
<name>A0A9I9E852_CUCME</name>
<proteinExistence type="predicted"/>
<evidence type="ECO:0000313" key="1">
    <source>
        <dbReference type="EnsemblPlants" id="MELO3C030116.2.1"/>
    </source>
</evidence>
<dbReference type="AlphaFoldDB" id="A0A9I9E852"/>
<accession>A0A9I9E852</accession>